<dbReference type="InterPro" id="IPR013783">
    <property type="entry name" value="Ig-like_fold"/>
</dbReference>
<dbReference type="InterPro" id="IPR007110">
    <property type="entry name" value="Ig-like_dom"/>
</dbReference>
<evidence type="ECO:0000256" key="1">
    <source>
        <dbReference type="SAM" id="SignalP"/>
    </source>
</evidence>
<dbReference type="Gene3D" id="2.60.40.10">
    <property type="entry name" value="Immunoglobulins"/>
    <property type="match status" value="2"/>
</dbReference>
<organism evidence="3">
    <name type="scientific">Graphocephala atropunctata</name>
    <dbReference type="NCBI Taxonomy" id="36148"/>
    <lineage>
        <taxon>Eukaryota</taxon>
        <taxon>Metazoa</taxon>
        <taxon>Ecdysozoa</taxon>
        <taxon>Arthropoda</taxon>
        <taxon>Hexapoda</taxon>
        <taxon>Insecta</taxon>
        <taxon>Pterygota</taxon>
        <taxon>Neoptera</taxon>
        <taxon>Paraneoptera</taxon>
        <taxon>Hemiptera</taxon>
        <taxon>Auchenorrhyncha</taxon>
        <taxon>Membracoidea</taxon>
        <taxon>Cicadellidae</taxon>
        <taxon>Cicadellinae</taxon>
        <taxon>Cicadellini</taxon>
        <taxon>Graphocephala</taxon>
    </lineage>
</organism>
<gene>
    <name evidence="3" type="ORF">g.3485</name>
</gene>
<dbReference type="PROSITE" id="PS50835">
    <property type="entry name" value="IG_LIKE"/>
    <property type="match status" value="1"/>
</dbReference>
<feature type="non-terminal residue" evidence="3">
    <location>
        <position position="1"/>
    </location>
</feature>
<sequence>AARRQRCPLCSMVPLLVAHPSLAVLLALSLVPGILGVQITSLDVPAEVRNGSGPAVLDCVYSLRQSELAPDSGLVVKWFWNNSPAPVYQWIPGQRPQDLGVLKGRLDLRYRASEHPATMHRALYITTPTPKLSGEYKCAVSTFWDEDFMIKRMIIYAPEKRLTVMHSRADFQTVNVSCTAKGVYPEPKIFLYIVTENKTRVAVPGVEVETTARSGEYDIKAEVLLPDCEFEAPTVFLCELKIPESSYSNTKTITYQPGSMETVSSAMADSASAMDLARFYFLLSLAVVAVHLT</sequence>
<feature type="signal peptide" evidence="1">
    <location>
        <begin position="1"/>
        <end position="36"/>
    </location>
</feature>
<accession>A0A1B6M4A8</accession>
<dbReference type="PANTHER" id="PTHR21261:SF2">
    <property type="entry name" value="GH04238P-RELATED"/>
    <property type="match status" value="1"/>
</dbReference>
<dbReference type="InterPro" id="IPR036179">
    <property type="entry name" value="Ig-like_dom_sf"/>
</dbReference>
<dbReference type="PANTHER" id="PTHR21261">
    <property type="entry name" value="BEAT PROTEIN"/>
    <property type="match status" value="1"/>
</dbReference>
<feature type="domain" description="Ig-like" evidence="2">
    <location>
        <begin position="32"/>
        <end position="141"/>
    </location>
</feature>
<feature type="chain" id="PRO_5042940234" description="Ig-like domain-containing protein" evidence="1">
    <location>
        <begin position="37"/>
        <end position="293"/>
    </location>
</feature>
<reference evidence="3" key="1">
    <citation type="submission" date="2015-11" db="EMBL/GenBank/DDBJ databases">
        <title>De novo transcriptome assembly of four potential Pierce s Disease insect vectors from Arizona vineyards.</title>
        <authorList>
            <person name="Tassone E.E."/>
        </authorList>
    </citation>
    <scope>NUCLEOTIDE SEQUENCE</scope>
</reference>
<evidence type="ECO:0000259" key="2">
    <source>
        <dbReference type="PROSITE" id="PS50835"/>
    </source>
</evidence>
<dbReference type="SUPFAM" id="SSF48726">
    <property type="entry name" value="Immunoglobulin"/>
    <property type="match status" value="1"/>
</dbReference>
<name>A0A1B6M4A8_9HEMI</name>
<evidence type="ECO:0000313" key="3">
    <source>
        <dbReference type="EMBL" id="JAT30761.1"/>
    </source>
</evidence>
<dbReference type="EMBL" id="GEBQ01009216">
    <property type="protein sequence ID" value="JAT30761.1"/>
    <property type="molecule type" value="Transcribed_RNA"/>
</dbReference>
<protein>
    <recommendedName>
        <fullName evidence="2">Ig-like domain-containing protein</fullName>
    </recommendedName>
</protein>
<proteinExistence type="predicted"/>
<dbReference type="AlphaFoldDB" id="A0A1B6M4A8"/>
<keyword evidence="1" id="KW-0732">Signal</keyword>